<dbReference type="SUPFAM" id="SSF49299">
    <property type="entry name" value="PKD domain"/>
    <property type="match status" value="1"/>
</dbReference>
<name>A0A927N0K5_9ACTN</name>
<dbReference type="InterPro" id="IPR013783">
    <property type="entry name" value="Ig-like_fold"/>
</dbReference>
<evidence type="ECO:0000313" key="4">
    <source>
        <dbReference type="Proteomes" id="UP000638648"/>
    </source>
</evidence>
<dbReference type="Gene3D" id="2.60.40.10">
    <property type="entry name" value="Immunoglobulins"/>
    <property type="match status" value="1"/>
</dbReference>
<reference evidence="3" key="1">
    <citation type="submission" date="2020-10" db="EMBL/GenBank/DDBJ databases">
        <title>Sequencing the genomes of 1000 actinobacteria strains.</title>
        <authorList>
            <person name="Klenk H.-P."/>
        </authorList>
    </citation>
    <scope>NUCLEOTIDE SEQUENCE</scope>
    <source>
        <strain evidence="3">DSM 45354</strain>
    </source>
</reference>
<organism evidence="3 4">
    <name type="scientific">Actinopolymorpha pittospori</name>
    <dbReference type="NCBI Taxonomy" id="648752"/>
    <lineage>
        <taxon>Bacteria</taxon>
        <taxon>Bacillati</taxon>
        <taxon>Actinomycetota</taxon>
        <taxon>Actinomycetes</taxon>
        <taxon>Propionibacteriales</taxon>
        <taxon>Actinopolymorphaceae</taxon>
        <taxon>Actinopolymorpha</taxon>
    </lineage>
</organism>
<dbReference type="Proteomes" id="UP000638648">
    <property type="component" value="Unassembled WGS sequence"/>
</dbReference>
<feature type="compositionally biased region" description="Acidic residues" evidence="1">
    <location>
        <begin position="9"/>
        <end position="23"/>
    </location>
</feature>
<evidence type="ECO:0000313" key="3">
    <source>
        <dbReference type="EMBL" id="MBE1610061.1"/>
    </source>
</evidence>
<keyword evidence="4" id="KW-1185">Reference proteome</keyword>
<dbReference type="EMBL" id="JADBEM010000001">
    <property type="protein sequence ID" value="MBE1610061.1"/>
    <property type="molecule type" value="Genomic_DNA"/>
</dbReference>
<dbReference type="InterPro" id="IPR035986">
    <property type="entry name" value="PKD_dom_sf"/>
</dbReference>
<dbReference type="InterPro" id="IPR000601">
    <property type="entry name" value="PKD_dom"/>
</dbReference>
<evidence type="ECO:0000259" key="2">
    <source>
        <dbReference type="PROSITE" id="PS50093"/>
    </source>
</evidence>
<sequence length="262" mass="27748">MIVVTGPGDPDDPGDPGDPDDGDGGPAPQKCMWAGEEIPCKGEDGYWSNEMMCYISPSPADYPPDDPIWEGHYPEGAIYLCYNPYIAGSRAVSFWSRNPPAGPAAPPDPRVLAQRAIAAMNLQAVMIGIVPEDAPGRVGVIGMPTWMWAANPTQSTIGPITRSASAGGVTVTATAKVDKVVWDMGDGKSVTCTGPGTPYADSYGKQSSPSCGHTYTREGRYTVTATSYWTVDWAGLGQRGTIPLQFSRSTAITMGEVQVLVR</sequence>
<dbReference type="GO" id="GO:0005975">
    <property type="term" value="P:carbohydrate metabolic process"/>
    <property type="evidence" value="ECO:0007669"/>
    <property type="project" value="UniProtKB-ARBA"/>
</dbReference>
<feature type="domain" description="PKD" evidence="2">
    <location>
        <begin position="182"/>
        <end position="226"/>
    </location>
</feature>
<feature type="region of interest" description="Disordered" evidence="1">
    <location>
        <begin position="1"/>
        <end position="29"/>
    </location>
</feature>
<evidence type="ECO:0000256" key="1">
    <source>
        <dbReference type="SAM" id="MobiDB-lite"/>
    </source>
</evidence>
<accession>A0A927N0K5</accession>
<protein>
    <recommendedName>
        <fullName evidence="2">PKD domain-containing protein</fullName>
    </recommendedName>
</protein>
<proteinExistence type="predicted"/>
<comment type="caution">
    <text evidence="3">The sequence shown here is derived from an EMBL/GenBank/DDBJ whole genome shotgun (WGS) entry which is preliminary data.</text>
</comment>
<dbReference type="RefSeq" id="WP_192753487.1">
    <property type="nucleotide sequence ID" value="NZ_BAABJL010000200.1"/>
</dbReference>
<gene>
    <name evidence="3" type="ORF">HEB94_006909</name>
</gene>
<dbReference type="AlphaFoldDB" id="A0A927N0K5"/>
<dbReference type="PROSITE" id="PS50093">
    <property type="entry name" value="PKD"/>
    <property type="match status" value="1"/>
</dbReference>